<comment type="caution">
    <text evidence="2">The sequence shown here is derived from an EMBL/GenBank/DDBJ whole genome shotgun (WGS) entry which is preliminary data.</text>
</comment>
<dbReference type="InterPro" id="IPR027417">
    <property type="entry name" value="P-loop_NTPase"/>
</dbReference>
<feature type="region of interest" description="Disordered" evidence="1">
    <location>
        <begin position="263"/>
        <end position="301"/>
    </location>
</feature>
<dbReference type="AlphaFoldDB" id="A0A8E1W7J8"/>
<dbReference type="SUPFAM" id="SSF52540">
    <property type="entry name" value="P-loop containing nucleoside triphosphate hydrolases"/>
    <property type="match status" value="1"/>
</dbReference>
<reference evidence="2 3" key="1">
    <citation type="submission" date="2020-08" db="EMBL/GenBank/DDBJ databases">
        <title>Amycolatopsis echigonensis JCM 21831.</title>
        <authorList>
            <person name="Tedsree N."/>
            <person name="Kuncharoen N."/>
            <person name="Likhitwitayawuid K."/>
            <person name="Tanasupawat S."/>
        </authorList>
    </citation>
    <scope>NUCLEOTIDE SEQUENCE [LARGE SCALE GENOMIC DNA]</scope>
    <source>
        <strain evidence="2 3">JCM 21831</strain>
    </source>
</reference>
<accession>A0A8E1W7J8</accession>
<name>A0A8E1W7J8_9PSEU</name>
<protein>
    <recommendedName>
        <fullName evidence="4">MinD-like ATPase involved in chromosome partitioning or flagellar assembly</fullName>
    </recommendedName>
</protein>
<sequence>MLISFFSLAGSPGVTTAVLALTWSWPHDAVAVEADPIGGHALAVFDPDGALGRRGLLELTVAARKTPLHHAMSAQLVTLPDGTGRHHLLPGCRGPLESDGVPWTSLAGLFREFKTVDVLVDCGRIRAQGAPRAVMAASDLVVLILRNDRHSLARAVRSFELIQREAGLTAFGDGSLVAVVVPADPGASQGFPPAEIAKVFAAHGVPLAGVLAKDPAAAAQFANLFRPTRRFASSALVSSSRAVAQELGRRASTRKALLRSTNVVRFPPRPGPPSVRMAPVPAARPLPVPRPNHGEEPDDAG</sequence>
<evidence type="ECO:0008006" key="4">
    <source>
        <dbReference type="Google" id="ProtNLM"/>
    </source>
</evidence>
<dbReference type="Proteomes" id="UP000550260">
    <property type="component" value="Unassembled WGS sequence"/>
</dbReference>
<evidence type="ECO:0000313" key="2">
    <source>
        <dbReference type="EMBL" id="MBB2505107.1"/>
    </source>
</evidence>
<proteinExistence type="predicted"/>
<dbReference type="EMBL" id="JACJHR010000091">
    <property type="protein sequence ID" value="MBB2505107.1"/>
    <property type="molecule type" value="Genomic_DNA"/>
</dbReference>
<dbReference type="Gene3D" id="3.40.50.300">
    <property type="entry name" value="P-loop containing nucleotide triphosphate hydrolases"/>
    <property type="match status" value="1"/>
</dbReference>
<gene>
    <name evidence="2" type="ORF">H5411_38990</name>
</gene>
<evidence type="ECO:0000313" key="3">
    <source>
        <dbReference type="Proteomes" id="UP000550260"/>
    </source>
</evidence>
<evidence type="ECO:0000256" key="1">
    <source>
        <dbReference type="SAM" id="MobiDB-lite"/>
    </source>
</evidence>
<organism evidence="2 3">
    <name type="scientific">Amycolatopsis echigonensis</name>
    <dbReference type="NCBI Taxonomy" id="2576905"/>
    <lineage>
        <taxon>Bacteria</taxon>
        <taxon>Bacillati</taxon>
        <taxon>Actinomycetota</taxon>
        <taxon>Actinomycetes</taxon>
        <taxon>Pseudonocardiales</taxon>
        <taxon>Pseudonocardiaceae</taxon>
        <taxon>Amycolatopsis</taxon>
    </lineage>
</organism>
<dbReference type="RefSeq" id="WP_183126665.1">
    <property type="nucleotide sequence ID" value="NZ_JACJHR010000091.1"/>
</dbReference>